<gene>
    <name evidence="5" type="ORF">ENV38_04365</name>
</gene>
<dbReference type="InterPro" id="IPR050669">
    <property type="entry name" value="Hemerythrin"/>
</dbReference>
<sequence>MKIEFTDELLTHVPEMDNQHRRLVELVNKISELLKAGDTKSAMEVLAKELKDYVDTHFEAEEKFMESIGFPKLESHKKIHEAFKKQVYEYVKSLKEGDIDAFNEALSVTWSWLFNHIGTVDKDYGIFAKEKGLI</sequence>
<dbReference type="InterPro" id="IPR012312">
    <property type="entry name" value="Hemerythrin-like"/>
</dbReference>
<evidence type="ECO:0000256" key="3">
    <source>
        <dbReference type="ARBA" id="ARBA00023004"/>
    </source>
</evidence>
<comment type="similarity">
    <text evidence="1">Belongs to the hemerythrin family.</text>
</comment>
<evidence type="ECO:0000256" key="1">
    <source>
        <dbReference type="ARBA" id="ARBA00010587"/>
    </source>
</evidence>
<evidence type="ECO:0000259" key="4">
    <source>
        <dbReference type="Pfam" id="PF01814"/>
    </source>
</evidence>
<dbReference type="GO" id="GO:0046872">
    <property type="term" value="F:metal ion binding"/>
    <property type="evidence" value="ECO:0007669"/>
    <property type="project" value="UniProtKB-KW"/>
</dbReference>
<feature type="domain" description="Hemerythrin-like" evidence="4">
    <location>
        <begin position="13"/>
        <end position="123"/>
    </location>
</feature>
<accession>A0A7V3NVC0</accession>
<reference evidence="5" key="1">
    <citation type="journal article" date="2020" name="mSystems">
        <title>Genome- and Community-Level Interaction Insights into Carbon Utilization and Element Cycling Functions of Hydrothermarchaeota in Hydrothermal Sediment.</title>
        <authorList>
            <person name="Zhou Z."/>
            <person name="Liu Y."/>
            <person name="Xu W."/>
            <person name="Pan J."/>
            <person name="Luo Z.H."/>
            <person name="Li M."/>
        </authorList>
    </citation>
    <scope>NUCLEOTIDE SEQUENCE [LARGE SCALE GENOMIC DNA]</scope>
    <source>
        <strain evidence="5">SpSt-754</strain>
    </source>
</reference>
<evidence type="ECO:0000256" key="2">
    <source>
        <dbReference type="ARBA" id="ARBA00022723"/>
    </source>
</evidence>
<dbReference type="InterPro" id="IPR012827">
    <property type="entry name" value="Hemerythrin_metal-bd"/>
</dbReference>
<dbReference type="InterPro" id="IPR016131">
    <property type="entry name" value="Haemerythrin_Fe_BS"/>
</dbReference>
<keyword evidence="2" id="KW-0479">Metal-binding</keyword>
<evidence type="ECO:0000313" key="5">
    <source>
        <dbReference type="EMBL" id="HGB36119.1"/>
    </source>
</evidence>
<dbReference type="AlphaFoldDB" id="A0A7V3NVC0"/>
<dbReference type="NCBIfam" id="TIGR02481">
    <property type="entry name" value="hemeryth_dom"/>
    <property type="match status" value="1"/>
</dbReference>
<dbReference type="PROSITE" id="PS00550">
    <property type="entry name" value="HEMERYTHRINS"/>
    <property type="match status" value="1"/>
</dbReference>
<proteinExistence type="inferred from homology"/>
<name>A0A7V3NVC0_UNCW3</name>
<dbReference type="Gene3D" id="1.20.120.50">
    <property type="entry name" value="Hemerythrin-like"/>
    <property type="match status" value="1"/>
</dbReference>
<dbReference type="PANTHER" id="PTHR37164">
    <property type="entry name" value="BACTERIOHEMERYTHRIN"/>
    <property type="match status" value="1"/>
</dbReference>
<dbReference type="PANTHER" id="PTHR37164:SF1">
    <property type="entry name" value="BACTERIOHEMERYTHRIN"/>
    <property type="match status" value="1"/>
</dbReference>
<protein>
    <submittedName>
        <fullName evidence="5">Bacteriohemerythrin</fullName>
    </submittedName>
</protein>
<dbReference type="SUPFAM" id="SSF47188">
    <property type="entry name" value="Hemerythrin-like"/>
    <property type="match status" value="1"/>
</dbReference>
<comment type="caution">
    <text evidence="5">The sequence shown here is derived from an EMBL/GenBank/DDBJ whole genome shotgun (WGS) entry which is preliminary data.</text>
</comment>
<dbReference type="NCBIfam" id="NF033749">
    <property type="entry name" value="bact_hemeryth"/>
    <property type="match status" value="1"/>
</dbReference>
<dbReference type="Pfam" id="PF01814">
    <property type="entry name" value="Hemerythrin"/>
    <property type="match status" value="1"/>
</dbReference>
<keyword evidence="3" id="KW-0408">Iron</keyword>
<dbReference type="EMBL" id="DTGD01000159">
    <property type="protein sequence ID" value="HGB36119.1"/>
    <property type="molecule type" value="Genomic_DNA"/>
</dbReference>
<dbReference type="CDD" id="cd12107">
    <property type="entry name" value="Hemerythrin"/>
    <property type="match status" value="1"/>
</dbReference>
<dbReference type="InterPro" id="IPR035938">
    <property type="entry name" value="Hemerythrin-like_sf"/>
</dbReference>
<organism evidence="5">
    <name type="scientific">candidate division WOR-3 bacterium</name>
    <dbReference type="NCBI Taxonomy" id="2052148"/>
    <lineage>
        <taxon>Bacteria</taxon>
        <taxon>Bacteria division WOR-3</taxon>
    </lineage>
</organism>